<feature type="compositionally biased region" description="Basic and acidic residues" evidence="7">
    <location>
        <begin position="621"/>
        <end position="632"/>
    </location>
</feature>
<dbReference type="GO" id="GO:0005524">
    <property type="term" value="F:ATP binding"/>
    <property type="evidence" value="ECO:0007669"/>
    <property type="project" value="UniProtKB-UniRule"/>
</dbReference>
<feature type="region of interest" description="Disordered" evidence="7">
    <location>
        <begin position="619"/>
        <end position="654"/>
    </location>
</feature>
<reference evidence="9" key="1">
    <citation type="submission" date="2023-03" db="EMBL/GenBank/DDBJ databases">
        <title>Mating type loci evolution in Malassezia.</title>
        <authorList>
            <person name="Coelho M.A."/>
        </authorList>
    </citation>
    <scope>NUCLEOTIDE SEQUENCE</scope>
    <source>
        <strain evidence="9">CBS 11721</strain>
    </source>
</reference>
<accession>A0AAF0ERN3</accession>
<evidence type="ECO:0000256" key="5">
    <source>
        <dbReference type="ARBA" id="ARBA00022840"/>
    </source>
</evidence>
<keyword evidence="3 6" id="KW-0547">Nucleotide-binding</keyword>
<evidence type="ECO:0000313" key="9">
    <source>
        <dbReference type="EMBL" id="WFD33744.1"/>
    </source>
</evidence>
<feature type="compositionally biased region" description="Low complexity" evidence="7">
    <location>
        <begin position="521"/>
        <end position="532"/>
    </location>
</feature>
<gene>
    <name evidence="9" type="primary">BCK1</name>
    <name evidence="9" type="ORF">MCUN1_000559</name>
</gene>
<dbReference type="EC" id="2.7.11.25" evidence="9"/>
<comment type="similarity">
    <text evidence="1">Belongs to the protein kinase superfamily. STE Ser/Thr protein kinase family. MAP kinase kinase kinase subfamily.</text>
</comment>
<evidence type="ECO:0000313" key="10">
    <source>
        <dbReference type="Proteomes" id="UP001219933"/>
    </source>
</evidence>
<dbReference type="InterPro" id="IPR050538">
    <property type="entry name" value="MAP_kinase_kinase_kinase"/>
</dbReference>
<dbReference type="PROSITE" id="PS00107">
    <property type="entry name" value="PROTEIN_KINASE_ATP"/>
    <property type="match status" value="1"/>
</dbReference>
<dbReference type="AlphaFoldDB" id="A0AAF0ERN3"/>
<evidence type="ECO:0000256" key="6">
    <source>
        <dbReference type="PROSITE-ProRule" id="PRU10141"/>
    </source>
</evidence>
<feature type="domain" description="Protein kinase" evidence="8">
    <location>
        <begin position="688"/>
        <end position="955"/>
    </location>
</feature>
<dbReference type="Pfam" id="PF00069">
    <property type="entry name" value="Pkinase"/>
    <property type="match status" value="1"/>
</dbReference>
<evidence type="ECO:0000256" key="3">
    <source>
        <dbReference type="ARBA" id="ARBA00022741"/>
    </source>
</evidence>
<keyword evidence="10" id="KW-1185">Reference proteome</keyword>
<evidence type="ECO:0000256" key="4">
    <source>
        <dbReference type="ARBA" id="ARBA00022777"/>
    </source>
</evidence>
<organism evidence="9 10">
    <name type="scientific">Malassezia cuniculi</name>
    <dbReference type="NCBI Taxonomy" id="948313"/>
    <lineage>
        <taxon>Eukaryota</taxon>
        <taxon>Fungi</taxon>
        <taxon>Dikarya</taxon>
        <taxon>Basidiomycota</taxon>
        <taxon>Ustilaginomycotina</taxon>
        <taxon>Malasseziomycetes</taxon>
        <taxon>Malasseziales</taxon>
        <taxon>Malasseziaceae</taxon>
        <taxon>Malassezia</taxon>
    </lineage>
</organism>
<dbReference type="EMBL" id="CP119877">
    <property type="protein sequence ID" value="WFD33744.1"/>
    <property type="molecule type" value="Genomic_DNA"/>
</dbReference>
<feature type="compositionally biased region" description="Low complexity" evidence="7">
    <location>
        <begin position="353"/>
        <end position="365"/>
    </location>
</feature>
<dbReference type="Gene3D" id="1.10.510.10">
    <property type="entry name" value="Transferase(Phosphotransferase) domain 1"/>
    <property type="match status" value="1"/>
</dbReference>
<feature type="compositionally biased region" description="Low complexity" evidence="7">
    <location>
        <begin position="383"/>
        <end position="394"/>
    </location>
</feature>
<feature type="region of interest" description="Disordered" evidence="7">
    <location>
        <begin position="419"/>
        <end position="460"/>
    </location>
</feature>
<dbReference type="PANTHER" id="PTHR48016">
    <property type="entry name" value="MAP KINASE KINASE KINASE SSK2-RELATED-RELATED"/>
    <property type="match status" value="1"/>
</dbReference>
<keyword evidence="5 6" id="KW-0067">ATP-binding</keyword>
<dbReference type="InterPro" id="IPR008271">
    <property type="entry name" value="Ser/Thr_kinase_AS"/>
</dbReference>
<feature type="binding site" evidence="6">
    <location>
        <position position="717"/>
    </location>
    <ligand>
        <name>ATP</name>
        <dbReference type="ChEBI" id="CHEBI:30616"/>
    </ligand>
</feature>
<dbReference type="InterPro" id="IPR017441">
    <property type="entry name" value="Protein_kinase_ATP_BS"/>
</dbReference>
<feature type="compositionally biased region" description="Polar residues" evidence="7">
    <location>
        <begin position="329"/>
        <end position="347"/>
    </location>
</feature>
<dbReference type="InterPro" id="IPR011009">
    <property type="entry name" value="Kinase-like_dom_sf"/>
</dbReference>
<protein>
    <submittedName>
        <fullName evidence="9">Mitogen-activated protein kinase kinase kinase</fullName>
        <ecNumber evidence="9">2.7.11.25</ecNumber>
    </submittedName>
</protein>
<keyword evidence="2 9" id="KW-0808">Transferase</keyword>
<evidence type="ECO:0000259" key="8">
    <source>
        <dbReference type="PROSITE" id="PS50011"/>
    </source>
</evidence>
<feature type="compositionally biased region" description="Polar residues" evidence="7">
    <location>
        <begin position="371"/>
        <end position="382"/>
    </location>
</feature>
<dbReference type="GO" id="GO:0000196">
    <property type="term" value="P:cell integrity MAPK cascade"/>
    <property type="evidence" value="ECO:0007669"/>
    <property type="project" value="UniProtKB-ARBA"/>
</dbReference>
<evidence type="ECO:0000256" key="2">
    <source>
        <dbReference type="ARBA" id="ARBA00022679"/>
    </source>
</evidence>
<feature type="compositionally biased region" description="Low complexity" evidence="7">
    <location>
        <begin position="284"/>
        <end position="294"/>
    </location>
</feature>
<proteinExistence type="inferred from homology"/>
<dbReference type="FunFam" id="1.10.510.10:FF:000182">
    <property type="entry name" value="MAP kinase kinase kinase mkh1"/>
    <property type="match status" value="1"/>
</dbReference>
<dbReference type="InterPro" id="IPR000719">
    <property type="entry name" value="Prot_kinase_dom"/>
</dbReference>
<dbReference type="CDD" id="cd06629">
    <property type="entry name" value="STKc_Bck1_like"/>
    <property type="match status" value="1"/>
</dbReference>
<feature type="compositionally biased region" description="Pro residues" evidence="7">
    <location>
        <begin position="439"/>
        <end position="453"/>
    </location>
</feature>
<dbReference type="GO" id="GO:0004709">
    <property type="term" value="F:MAP kinase kinase kinase activity"/>
    <property type="evidence" value="ECO:0007669"/>
    <property type="project" value="UniProtKB-EC"/>
</dbReference>
<feature type="compositionally biased region" description="Polar residues" evidence="7">
    <location>
        <begin position="199"/>
        <end position="211"/>
    </location>
</feature>
<feature type="region of interest" description="Disordered" evidence="7">
    <location>
        <begin position="275"/>
        <end position="398"/>
    </location>
</feature>
<dbReference type="PROSITE" id="PS00108">
    <property type="entry name" value="PROTEIN_KINASE_ST"/>
    <property type="match status" value="1"/>
</dbReference>
<dbReference type="FunFam" id="3.30.200.20:FF:000387">
    <property type="entry name" value="Serine/threonine-protein kinase STE11"/>
    <property type="match status" value="1"/>
</dbReference>
<keyword evidence="4 9" id="KW-0418">Kinase</keyword>
<feature type="region of interest" description="Disordered" evidence="7">
    <location>
        <begin position="199"/>
        <end position="227"/>
    </location>
</feature>
<evidence type="ECO:0000256" key="1">
    <source>
        <dbReference type="ARBA" id="ARBA00006529"/>
    </source>
</evidence>
<name>A0AAF0ERN3_9BASI</name>
<dbReference type="Proteomes" id="UP001219933">
    <property type="component" value="Chromosome 1"/>
</dbReference>
<dbReference type="PANTHER" id="PTHR48016:SF48">
    <property type="entry name" value="SERINE_THREONINE-PROTEIN KINASE BCK1_SLK1_SSP31"/>
    <property type="match status" value="1"/>
</dbReference>
<evidence type="ECO:0000256" key="7">
    <source>
        <dbReference type="SAM" id="MobiDB-lite"/>
    </source>
</evidence>
<dbReference type="PROSITE" id="PS50011">
    <property type="entry name" value="PROTEIN_KINASE_DOM"/>
    <property type="match status" value="1"/>
</dbReference>
<dbReference type="SMART" id="SM00220">
    <property type="entry name" value="S_TKc"/>
    <property type="match status" value="1"/>
</dbReference>
<feature type="region of interest" description="Disordered" evidence="7">
    <location>
        <begin position="514"/>
        <end position="539"/>
    </location>
</feature>
<sequence length="974" mass="106010">MPAIQYAYPREAYHVRSAADAYEPVAVDRYGRPYVRPVSMHGVPVSYRVDGVDALAPPPPQQQQQHYTAQQRALVQAPGWHAPEQQLQQQQQLQHSTTTSTPDRVLIQVTCDNEHFSVVNVTGLDSAPAIRERILQKLGIPTDTGDAVLFRTEIGETDVPTTPPVDDDMLLALCLQFGDNKGSIKFHVVRDERLLQRTAQKSEPQLRTRSAPQALHAGQSAEERRWQPFVTTRDDPYMSAMFPATSNRQVSQFQLISPGSTSTRLQPGMTVQELLGTQTPQGPSHSHASSVSSAPGGRSDTPPDYSRSVPGQPTSPGHGSPAPRLANMSPGSATHATNISPAHTVTASPAHMSTSSPISRVSSSSPAQRPFSGSSPVVNSDVLSPASRASPSLPNWAHSPAQRIPSAFSEGTAYPLFKSNSDGPLAVPPSPGDRSAIPRPLPEPGMSPGPAVPSPMSAPVAPSETLERLMRHFRVSQTEGAFPSFGTFSDDELGGTFAQPLDSATVLSDETVHADGSVTSPAGAGRPAGPRADSISESNWAVRPTAEQLYERIDDYFPRQDLDRPLVDGSGAGEAAAAATAVAANETPSREVDQRALRSIPPALTRGQNHSIRVIAQNRKRMLDRSEREARRKNANKNTSSPDDTQSKTLDRRRSTKLWGGHMVEMTAASSAPQLPSDTNGGKPVFKWVKGDLIGKGTYGRVYLALNATTGEMIAVKQVELPRTASDRESARQRSMIGALKSEIETLKDLDHVNIVSCLGFEETPEYMSIFLEYVPGGSIGSCLRKHGKFEEDTVSSFLNQILQGLAYLHKKGILHRDLKADNILVDYHGTCKISDFGTVRRSADIYSNVENMSLQGSIFWMAPEVMSLSRKGYSAKVDIWSLGCVVLEMLAGRRPWSDEEAVQAMFKIGAERRAPPVPSDCRLSKPAAHFLRNCFEIDPDRRPTATRLLEHVFAWPPPDWCFEQSALWRALSQ</sequence>
<dbReference type="SUPFAM" id="SSF56112">
    <property type="entry name" value="Protein kinase-like (PK-like)"/>
    <property type="match status" value="1"/>
</dbReference>